<evidence type="ECO:0000256" key="1">
    <source>
        <dbReference type="SAM" id="MobiDB-lite"/>
    </source>
</evidence>
<feature type="compositionally biased region" description="Low complexity" evidence="1">
    <location>
        <begin position="19"/>
        <end position="33"/>
    </location>
</feature>
<evidence type="ECO:0000313" key="3">
    <source>
        <dbReference type="EMBL" id="KAH6594075.1"/>
    </source>
</evidence>
<evidence type="ECO:0000313" key="4">
    <source>
        <dbReference type="Proteomes" id="UP001648503"/>
    </source>
</evidence>
<organism evidence="2 4">
    <name type="scientific">Batrachochytrium salamandrivorans</name>
    <dbReference type="NCBI Taxonomy" id="1357716"/>
    <lineage>
        <taxon>Eukaryota</taxon>
        <taxon>Fungi</taxon>
        <taxon>Fungi incertae sedis</taxon>
        <taxon>Chytridiomycota</taxon>
        <taxon>Chytridiomycota incertae sedis</taxon>
        <taxon>Chytridiomycetes</taxon>
        <taxon>Rhizophydiales</taxon>
        <taxon>Rhizophydiales incertae sedis</taxon>
        <taxon>Batrachochytrium</taxon>
    </lineage>
</organism>
<feature type="compositionally biased region" description="Low complexity" evidence="1">
    <location>
        <begin position="57"/>
        <end position="71"/>
    </location>
</feature>
<evidence type="ECO:0008006" key="5">
    <source>
        <dbReference type="Google" id="ProtNLM"/>
    </source>
</evidence>
<dbReference type="PANTHER" id="PTHR31859">
    <property type="entry name" value="TETRATRICOPEPTIDE REPEAT PROTEIN 39 FAMILY MEMBER"/>
    <property type="match status" value="1"/>
</dbReference>
<proteinExistence type="predicted"/>
<dbReference type="EMBL" id="JAFCIX010000413">
    <property type="protein sequence ID" value="KAH6591297.1"/>
    <property type="molecule type" value="Genomic_DNA"/>
</dbReference>
<dbReference type="InterPro" id="IPR011990">
    <property type="entry name" value="TPR-like_helical_dom_sf"/>
</dbReference>
<sequence>MTADGAHSKLGHHIAVSNPAQGPQKQLQPLQPQQTPPLQQPKEQPRPPLLSSKSRHISSSNNINSKTSQSIPYKKDSQVSDSDSDSDSIEALHDGKEEPPAFTPLKLDKAKLRQIVTSSISSFEQDMIDTQSAVSLFLNSRVKDAESFLCAKYCKTLPHTLGYGVVLSLKSLMTLDRQDIDAAMDALRITVEVSQALRVEQSIVGSLTGFVFGGGRGGKDGCHFLKMTRVQRHAEVVFAEAYLLQAVLSLLTDTNMVAFVREGLNIRQAYSIFRSGFRFLERVWEEEGPEGLVTHQIDQQFINAVYHGVGVFNLVMSVLPAKLTSIFEMIGFDGNREFGTRCLELGANWPENNSQSPISANGGTEKGTKSLGASNTLSKKSTGKNKKANCAIAFRFPNGKPAVTGVRTFLCDLSLHMYHIVLSSMIQMPGCNVPLSRRVLADNLKIYPDSFLYLVLQSRLMQSESRPDLAIIQLNRVIEMQKDWRQLAHICYWDLGMSYAALGKWKEASDCYKTMYEESTWSPAIYLYLQGVCLYMHDAHGCKKEIDDMLKRVPKLCKRVAGKSIPLEKFVSRKSRKYFLQKGRLLFPGYEIVYMWNGFDHVPNERLKQIIQEVESAMQSMETQNTTHQHSQMNSTASSQSGMHSRSSSQVLDKSATTELPYDTYYDDVCLARFFKGILIREQAFPAHLTLVPEHELQQITYTRIGAPALNPPATATPPLPRTPDQEKTAKLLQNAAKHLEHIALIADRVHLDHWILPFARYELAQLYMRTGDYPLARREYQAALNGGYADDEVGHRRRKASMENSLHLRVHNGLLKLQILEEASDCAGANDTGNDDDDNTAD</sequence>
<dbReference type="InterPro" id="IPR019412">
    <property type="entry name" value="IML2/TPR_39"/>
</dbReference>
<feature type="compositionally biased region" description="Low complexity" evidence="1">
    <location>
        <begin position="638"/>
        <end position="649"/>
    </location>
</feature>
<feature type="region of interest" description="Disordered" evidence="1">
    <location>
        <begin position="353"/>
        <end position="382"/>
    </location>
</feature>
<feature type="region of interest" description="Disordered" evidence="1">
    <location>
        <begin position="1"/>
        <end position="102"/>
    </location>
</feature>
<feature type="region of interest" description="Disordered" evidence="1">
    <location>
        <begin position="619"/>
        <end position="652"/>
    </location>
</feature>
<feature type="compositionally biased region" description="Polar residues" evidence="1">
    <location>
        <begin position="619"/>
        <end position="637"/>
    </location>
</feature>
<evidence type="ECO:0000313" key="2">
    <source>
        <dbReference type="EMBL" id="KAH6591297.1"/>
    </source>
</evidence>
<dbReference type="SUPFAM" id="SSF48452">
    <property type="entry name" value="TPR-like"/>
    <property type="match status" value="1"/>
</dbReference>
<gene>
    <name evidence="3" type="ORF">BASA50_006980</name>
    <name evidence="2" type="ORF">BASA50_008799</name>
</gene>
<dbReference type="PANTHER" id="PTHR31859:SF1">
    <property type="entry name" value="TETRATRICOPEPTIDE REPEAT PROTEIN 39C"/>
    <property type="match status" value="1"/>
</dbReference>
<comment type="caution">
    <text evidence="2">The sequence shown here is derived from an EMBL/GenBank/DDBJ whole genome shotgun (WGS) entry which is preliminary data.</text>
</comment>
<feature type="compositionally biased region" description="Polar residues" evidence="1">
    <location>
        <begin position="371"/>
        <end position="380"/>
    </location>
</feature>
<dbReference type="Proteomes" id="UP001648503">
    <property type="component" value="Unassembled WGS sequence"/>
</dbReference>
<reference evidence="2 4" key="1">
    <citation type="submission" date="2021-02" db="EMBL/GenBank/DDBJ databases">
        <title>Variation within the Batrachochytrium salamandrivorans European outbreak.</title>
        <authorList>
            <person name="Kelly M."/>
            <person name="Pasmans F."/>
            <person name="Shea T.P."/>
            <person name="Munoz J.F."/>
            <person name="Carranza S."/>
            <person name="Cuomo C.A."/>
            <person name="Martel A."/>
        </authorList>
    </citation>
    <scope>NUCLEOTIDE SEQUENCE [LARGE SCALE GENOMIC DNA]</scope>
    <source>
        <strain evidence="2 4">AMFP18/2</strain>
    </source>
</reference>
<dbReference type="Pfam" id="PF10300">
    <property type="entry name" value="Iml2-TPR_39"/>
    <property type="match status" value="2"/>
</dbReference>
<feature type="compositionally biased region" description="Polar residues" evidence="1">
    <location>
        <begin position="353"/>
        <end position="362"/>
    </location>
</feature>
<keyword evidence="4" id="KW-1185">Reference proteome</keyword>
<feature type="compositionally biased region" description="Basic and acidic residues" evidence="1">
    <location>
        <begin position="90"/>
        <end position="99"/>
    </location>
</feature>
<name>A0ABQ8F487_9FUNG</name>
<dbReference type="EMBL" id="JAFCIX010000340">
    <property type="protein sequence ID" value="KAH6594075.1"/>
    <property type="molecule type" value="Genomic_DNA"/>
</dbReference>
<accession>A0ABQ8F487</accession>
<protein>
    <recommendedName>
        <fullName evidence="5">Tetratricopeptide repeat protein 39B</fullName>
    </recommendedName>
</protein>
<dbReference type="Gene3D" id="1.25.40.10">
    <property type="entry name" value="Tetratricopeptide repeat domain"/>
    <property type="match status" value="1"/>
</dbReference>